<dbReference type="InterPro" id="IPR007657">
    <property type="entry name" value="Glycosyltransferase_61"/>
</dbReference>
<name>A0AAN9XR63_PSOTE</name>
<accession>A0AAN9XR63</accession>
<dbReference type="AlphaFoldDB" id="A0AAN9XR63"/>
<dbReference type="Pfam" id="PF06325">
    <property type="entry name" value="PrmA"/>
    <property type="match status" value="1"/>
</dbReference>
<keyword evidence="2" id="KW-1185">Reference proteome</keyword>
<dbReference type="PANTHER" id="PTHR20961">
    <property type="entry name" value="GLYCOSYLTRANSFERASE"/>
    <property type="match status" value="1"/>
</dbReference>
<protein>
    <recommendedName>
        <fullName evidence="3">Glycosyltransferase</fullName>
    </recommendedName>
</protein>
<dbReference type="Gene3D" id="3.40.50.150">
    <property type="entry name" value="Vaccinia Virus protein VP39"/>
    <property type="match status" value="1"/>
</dbReference>
<comment type="caution">
    <text evidence="1">The sequence shown here is derived from an EMBL/GenBank/DDBJ whole genome shotgun (WGS) entry which is preliminary data.</text>
</comment>
<dbReference type="EMBL" id="JAYMYS010000002">
    <property type="protein sequence ID" value="KAK7405262.1"/>
    <property type="molecule type" value="Genomic_DNA"/>
</dbReference>
<evidence type="ECO:0000313" key="1">
    <source>
        <dbReference type="EMBL" id="KAK7405262.1"/>
    </source>
</evidence>
<organism evidence="1 2">
    <name type="scientific">Psophocarpus tetragonolobus</name>
    <name type="common">Winged bean</name>
    <name type="synonym">Dolichos tetragonolobus</name>
    <dbReference type="NCBI Taxonomy" id="3891"/>
    <lineage>
        <taxon>Eukaryota</taxon>
        <taxon>Viridiplantae</taxon>
        <taxon>Streptophyta</taxon>
        <taxon>Embryophyta</taxon>
        <taxon>Tracheophyta</taxon>
        <taxon>Spermatophyta</taxon>
        <taxon>Magnoliopsida</taxon>
        <taxon>eudicotyledons</taxon>
        <taxon>Gunneridae</taxon>
        <taxon>Pentapetalae</taxon>
        <taxon>rosids</taxon>
        <taxon>fabids</taxon>
        <taxon>Fabales</taxon>
        <taxon>Fabaceae</taxon>
        <taxon>Papilionoideae</taxon>
        <taxon>50 kb inversion clade</taxon>
        <taxon>NPAAA clade</taxon>
        <taxon>indigoferoid/millettioid clade</taxon>
        <taxon>Phaseoleae</taxon>
        <taxon>Psophocarpus</taxon>
    </lineage>
</organism>
<evidence type="ECO:0008006" key="3">
    <source>
        <dbReference type="Google" id="ProtNLM"/>
    </source>
</evidence>
<dbReference type="Proteomes" id="UP001386955">
    <property type="component" value="Unassembled WGS sequence"/>
</dbReference>
<dbReference type="PANTHER" id="PTHR20961:SF124">
    <property type="entry name" value="GLYCOSYLTRANSFERASE"/>
    <property type="match status" value="1"/>
</dbReference>
<evidence type="ECO:0000313" key="2">
    <source>
        <dbReference type="Proteomes" id="UP001386955"/>
    </source>
</evidence>
<dbReference type="SUPFAM" id="SSF53335">
    <property type="entry name" value="S-adenosyl-L-methionine-dependent methyltransferases"/>
    <property type="match status" value="1"/>
</dbReference>
<dbReference type="InterPro" id="IPR029063">
    <property type="entry name" value="SAM-dependent_MTases_sf"/>
</dbReference>
<sequence>MAKEIGFLVQVLKPDRTTELAKIYRTLNASDVMIGVHGAAMTHFLFLRPGSVFIQVVPLGTTWPAETHYGEPARKLGLKYIGYQIHPKESTLYESTYEGKSHVTASERDNRRCCVEGEKHQESKTNRDLSKVAANNTSFDWSDPITGTVSASIADIDFIQKREGIEELNFQFKLPKALVPKWCIPPDVQATNIIVNPGLTFGTGEHATTRLCLLLLHGCIKGGEHILDYVTGTGIPAIAALKAINC</sequence>
<gene>
    <name evidence="1" type="ORF">VNO78_06462</name>
</gene>
<dbReference type="GO" id="GO:0016757">
    <property type="term" value="F:glycosyltransferase activity"/>
    <property type="evidence" value="ECO:0007669"/>
    <property type="project" value="InterPro"/>
</dbReference>
<reference evidence="1 2" key="1">
    <citation type="submission" date="2024-01" db="EMBL/GenBank/DDBJ databases">
        <title>The genomes of 5 underutilized Papilionoideae crops provide insights into root nodulation and disease resistanc.</title>
        <authorList>
            <person name="Jiang F."/>
        </authorList>
    </citation>
    <scope>NUCLEOTIDE SEQUENCE [LARGE SCALE GENOMIC DNA]</scope>
    <source>
        <strain evidence="1">DUOXIRENSHENG_FW03</strain>
        <tissue evidence="1">Leaves</tissue>
    </source>
</reference>
<proteinExistence type="predicted"/>